<comment type="subcellular location">
    <subcellularLocation>
        <location evidence="1 14 15">Nucleus</location>
    </subcellularLocation>
</comment>
<evidence type="ECO:0000256" key="2">
    <source>
        <dbReference type="ARBA" id="ARBA00005733"/>
    </source>
</evidence>
<dbReference type="SMART" id="SM00389">
    <property type="entry name" value="HOX"/>
    <property type="match status" value="1"/>
</dbReference>
<dbReference type="GO" id="GO:0005634">
    <property type="term" value="C:nucleus"/>
    <property type="evidence" value="ECO:0007669"/>
    <property type="project" value="UniProtKB-SubCell"/>
</dbReference>
<dbReference type="InterPro" id="IPR023339">
    <property type="entry name" value="CVC"/>
</dbReference>
<evidence type="ECO:0000313" key="21">
    <source>
        <dbReference type="Proteomes" id="UP000265000"/>
    </source>
</evidence>
<dbReference type="PROSITE" id="PS50071">
    <property type="entry name" value="HOMEOBOX_2"/>
    <property type="match status" value="1"/>
</dbReference>
<dbReference type="SUPFAM" id="SSF46689">
    <property type="entry name" value="Homeodomain-like"/>
    <property type="match status" value="1"/>
</dbReference>
<dbReference type="Gene3D" id="1.10.10.60">
    <property type="entry name" value="Homeodomain-like"/>
    <property type="match status" value="1"/>
</dbReference>
<feature type="domain" description="OAR" evidence="18">
    <location>
        <begin position="338"/>
        <end position="351"/>
    </location>
</feature>
<evidence type="ECO:0000256" key="15">
    <source>
        <dbReference type="RuleBase" id="RU000682"/>
    </source>
</evidence>
<dbReference type="PANTHER" id="PTHR46892:SF3">
    <property type="entry name" value="VISUAL SYSTEM HOMEOBOX 2"/>
    <property type="match status" value="1"/>
</dbReference>
<dbReference type="AlphaFoldDB" id="A0A3Q2Q4W8"/>
<evidence type="ECO:0000256" key="8">
    <source>
        <dbReference type="ARBA" id="ARBA00023155"/>
    </source>
</evidence>
<dbReference type="PROSITE" id="PS50803">
    <property type="entry name" value="OAR"/>
    <property type="match status" value="1"/>
</dbReference>
<feature type="region of interest" description="Disordered" evidence="16">
    <location>
        <begin position="281"/>
        <end position="336"/>
    </location>
</feature>
<evidence type="ECO:0000256" key="12">
    <source>
        <dbReference type="ARBA" id="ARBA00030203"/>
    </source>
</evidence>
<dbReference type="CDD" id="cd00086">
    <property type="entry name" value="homeodomain"/>
    <property type="match status" value="1"/>
</dbReference>
<dbReference type="GO" id="GO:0000122">
    <property type="term" value="P:negative regulation of transcription by RNA polymerase II"/>
    <property type="evidence" value="ECO:0007669"/>
    <property type="project" value="Ensembl"/>
</dbReference>
<evidence type="ECO:0000256" key="1">
    <source>
        <dbReference type="ARBA" id="ARBA00004123"/>
    </source>
</evidence>
<dbReference type="GO" id="GO:1990837">
    <property type="term" value="F:sequence-specific double-stranded DNA binding"/>
    <property type="evidence" value="ECO:0007669"/>
    <property type="project" value="TreeGrafter"/>
</dbReference>
<dbReference type="OrthoDB" id="6159439at2759"/>
<feature type="DNA-binding region" description="Homeobox" evidence="14">
    <location>
        <begin position="171"/>
        <end position="230"/>
    </location>
</feature>
<dbReference type="InterPro" id="IPR003654">
    <property type="entry name" value="OAR_dom"/>
</dbReference>
<dbReference type="InterPro" id="IPR052294">
    <property type="entry name" value="VSX_homeobox_regulators"/>
</dbReference>
<feature type="region of interest" description="Disordered" evidence="16">
    <location>
        <begin position="135"/>
        <end position="174"/>
    </location>
</feature>
<keyword evidence="7 14" id="KW-0238">DNA-binding</keyword>
<protein>
    <recommendedName>
        <fullName evidence="3">Visual system homeobox 2</fullName>
    </recommendedName>
    <alternativeName>
        <fullName evidence="12">Ceh-10 homeodomain-containing homolog</fullName>
    </alternativeName>
    <alternativeName>
        <fullName evidence="13">Homeobox protein CHX10</fullName>
    </alternativeName>
</protein>
<sequence>MTGKEGVALSDTENKQKTASQNILNLGGSKLQPPVWKMAPTVQRRTGFGIQELLGLNKEPPPATPRRPLETLPHRAHVLAARSALGHSGLGVGMSLLGPEGLHTFYSQPSFLEVLSEAQSVHLQPLHRAPQLDPQMEAQHSGASSDSDDLSSSGDPKFSTSSMGQNKKRKKRRHRTIFTSYQLEELEKAFNEAHYPDVYAREMLSMKTELPEDRIQVWFQNRRAKWRKREKCWGRSSVMAEYGLYGAMVRHSIPLPESILKSAKDGVSDSYAPWLLGMHKKSVDPSHPSQGKTMSNPPPTPPLPPAQEMTGDKMVEEDREKLNKDTGVSFSKEELRESSIAALRAKALEHSAKMLETVSDRANGHTTQTEQAEHEGTAQQEKSK</sequence>
<feature type="region of interest" description="Disordered" evidence="16">
    <location>
        <begin position="354"/>
        <end position="384"/>
    </location>
</feature>
<keyword evidence="5" id="KW-0716">Sensory transduction</keyword>
<organism evidence="20 21">
    <name type="scientific">Fundulus heteroclitus</name>
    <name type="common">Killifish</name>
    <name type="synonym">Mummichog</name>
    <dbReference type="NCBI Taxonomy" id="8078"/>
    <lineage>
        <taxon>Eukaryota</taxon>
        <taxon>Metazoa</taxon>
        <taxon>Chordata</taxon>
        <taxon>Craniata</taxon>
        <taxon>Vertebrata</taxon>
        <taxon>Euteleostomi</taxon>
        <taxon>Actinopterygii</taxon>
        <taxon>Neopterygii</taxon>
        <taxon>Teleostei</taxon>
        <taxon>Neoteleostei</taxon>
        <taxon>Acanthomorphata</taxon>
        <taxon>Ovalentaria</taxon>
        <taxon>Atherinomorphae</taxon>
        <taxon>Cyprinodontiformes</taxon>
        <taxon>Fundulidae</taxon>
        <taxon>Fundulus</taxon>
    </lineage>
</organism>
<evidence type="ECO:0000259" key="18">
    <source>
        <dbReference type="PROSITE" id="PS50803"/>
    </source>
</evidence>
<dbReference type="Proteomes" id="UP000265000">
    <property type="component" value="Unplaced"/>
</dbReference>
<dbReference type="Pfam" id="PF03826">
    <property type="entry name" value="OAR"/>
    <property type="match status" value="1"/>
</dbReference>
<feature type="compositionally biased region" description="Basic and acidic residues" evidence="16">
    <location>
        <begin position="371"/>
        <end position="384"/>
    </location>
</feature>
<reference evidence="20" key="2">
    <citation type="submission" date="2025-09" db="UniProtKB">
        <authorList>
            <consortium name="Ensembl"/>
        </authorList>
    </citation>
    <scope>IDENTIFICATION</scope>
</reference>
<feature type="compositionally biased region" description="Low complexity" evidence="16">
    <location>
        <begin position="141"/>
        <end position="155"/>
    </location>
</feature>
<dbReference type="Ensembl" id="ENSFHET00000015274.1">
    <property type="protein sequence ID" value="ENSFHEP00000021511.1"/>
    <property type="gene ID" value="ENSFHEG00000001302.1"/>
</dbReference>
<evidence type="ECO:0000256" key="4">
    <source>
        <dbReference type="ARBA" id="ARBA00022473"/>
    </source>
</evidence>
<keyword evidence="4" id="KW-0217">Developmental protein</keyword>
<feature type="domain" description="CVC" evidence="19">
    <location>
        <begin position="231"/>
        <end position="284"/>
    </location>
</feature>
<comment type="similarity">
    <text evidence="2">Belongs to the paired homeobox family.</text>
</comment>
<dbReference type="GeneTree" id="ENSGT00940000157776"/>
<keyword evidence="11" id="KW-0844">Vision</keyword>
<proteinExistence type="inferred from homology"/>
<evidence type="ECO:0000256" key="7">
    <source>
        <dbReference type="ARBA" id="ARBA00023125"/>
    </source>
</evidence>
<keyword evidence="21" id="KW-1185">Reference proteome</keyword>
<dbReference type="PROSITE" id="PS00027">
    <property type="entry name" value="HOMEOBOX_1"/>
    <property type="match status" value="1"/>
</dbReference>
<reference evidence="20" key="1">
    <citation type="submission" date="2025-08" db="UniProtKB">
        <authorList>
            <consortium name="Ensembl"/>
        </authorList>
    </citation>
    <scope>IDENTIFICATION</scope>
</reference>
<dbReference type="Pfam" id="PF00046">
    <property type="entry name" value="Homeodomain"/>
    <property type="match status" value="1"/>
</dbReference>
<keyword evidence="10 14" id="KW-0539">Nucleus</keyword>
<feature type="compositionally biased region" description="Basic and acidic residues" evidence="16">
    <location>
        <begin position="354"/>
        <end position="363"/>
    </location>
</feature>
<dbReference type="InterPro" id="IPR017970">
    <property type="entry name" value="Homeobox_CS"/>
</dbReference>
<dbReference type="GeneID" id="105929479"/>
<dbReference type="InterPro" id="IPR001356">
    <property type="entry name" value="HD"/>
</dbReference>
<evidence type="ECO:0000256" key="16">
    <source>
        <dbReference type="SAM" id="MobiDB-lite"/>
    </source>
</evidence>
<evidence type="ECO:0000256" key="5">
    <source>
        <dbReference type="ARBA" id="ARBA00022606"/>
    </source>
</evidence>
<feature type="compositionally biased region" description="Pro residues" evidence="16">
    <location>
        <begin position="296"/>
        <end position="305"/>
    </location>
</feature>
<feature type="domain" description="Homeobox" evidence="17">
    <location>
        <begin position="169"/>
        <end position="229"/>
    </location>
</feature>
<dbReference type="InterPro" id="IPR009057">
    <property type="entry name" value="Homeodomain-like_sf"/>
</dbReference>
<evidence type="ECO:0000313" key="20">
    <source>
        <dbReference type="Ensembl" id="ENSFHEP00000021511.1"/>
    </source>
</evidence>
<evidence type="ECO:0000256" key="9">
    <source>
        <dbReference type="ARBA" id="ARBA00023163"/>
    </source>
</evidence>
<dbReference type="GO" id="GO:0061074">
    <property type="term" value="P:regulation of neural retina development"/>
    <property type="evidence" value="ECO:0007669"/>
    <property type="project" value="Ensembl"/>
</dbReference>
<dbReference type="PANTHER" id="PTHR46892">
    <property type="entry name" value="VISUAL SYSTEM HOMEOBOX 2"/>
    <property type="match status" value="1"/>
</dbReference>
<evidence type="ECO:0000256" key="14">
    <source>
        <dbReference type="PROSITE-ProRule" id="PRU00108"/>
    </source>
</evidence>
<evidence type="ECO:0000259" key="17">
    <source>
        <dbReference type="PROSITE" id="PS50071"/>
    </source>
</evidence>
<keyword evidence="6" id="KW-0805">Transcription regulation</keyword>
<keyword evidence="8 14" id="KW-0371">Homeobox</keyword>
<feature type="compositionally biased region" description="Basic and acidic residues" evidence="16">
    <location>
        <begin position="310"/>
        <end position="324"/>
    </location>
</feature>
<evidence type="ECO:0000259" key="19">
    <source>
        <dbReference type="PROSITE" id="PS51496"/>
    </source>
</evidence>
<keyword evidence="9" id="KW-0804">Transcription</keyword>
<name>A0A3Q2Q4W8_FUNHE</name>
<evidence type="ECO:0000256" key="3">
    <source>
        <dbReference type="ARBA" id="ARBA00014891"/>
    </source>
</evidence>
<dbReference type="FunFam" id="1.10.10.60:FF:000065">
    <property type="entry name" value="Visual system homeobox 1"/>
    <property type="match status" value="1"/>
</dbReference>
<evidence type="ECO:0000256" key="10">
    <source>
        <dbReference type="ARBA" id="ARBA00023242"/>
    </source>
</evidence>
<evidence type="ECO:0000256" key="6">
    <source>
        <dbReference type="ARBA" id="ARBA00023015"/>
    </source>
</evidence>
<dbReference type="GO" id="GO:0007601">
    <property type="term" value="P:visual perception"/>
    <property type="evidence" value="ECO:0007669"/>
    <property type="project" value="UniProtKB-KW"/>
</dbReference>
<dbReference type="GO" id="GO:0000981">
    <property type="term" value="F:DNA-binding transcription factor activity, RNA polymerase II-specific"/>
    <property type="evidence" value="ECO:0007669"/>
    <property type="project" value="InterPro"/>
</dbReference>
<dbReference type="STRING" id="8078.ENSFHEP00000021511"/>
<accession>A0A3Q2Q4W8</accession>
<evidence type="ECO:0000256" key="11">
    <source>
        <dbReference type="ARBA" id="ARBA00023305"/>
    </source>
</evidence>
<evidence type="ECO:0000256" key="13">
    <source>
        <dbReference type="ARBA" id="ARBA00031274"/>
    </source>
</evidence>
<feature type="region of interest" description="Disordered" evidence="16">
    <location>
        <begin position="1"/>
        <end position="30"/>
    </location>
</feature>
<dbReference type="PROSITE" id="PS51496">
    <property type="entry name" value="CVC"/>
    <property type="match status" value="1"/>
</dbReference>